<dbReference type="InterPro" id="IPR022168">
    <property type="entry name" value="GARIL-like_Rab2B-bd"/>
</dbReference>
<protein>
    <submittedName>
        <fullName evidence="5">Protein FAM71A</fullName>
    </submittedName>
</protein>
<feature type="compositionally biased region" description="Basic and acidic residues" evidence="2">
    <location>
        <begin position="455"/>
        <end position="464"/>
    </location>
</feature>
<feature type="region of interest" description="Disordered" evidence="2">
    <location>
        <begin position="335"/>
        <end position="507"/>
    </location>
</feature>
<dbReference type="CTD" id="149647"/>
<dbReference type="OrthoDB" id="9942703at2759"/>
<name>A0A8B7QQU2_HIPAR</name>
<comment type="similarity">
    <text evidence="1">Belongs to the GARIN family.</text>
</comment>
<feature type="compositionally biased region" description="Basic and acidic residues" evidence="2">
    <location>
        <begin position="404"/>
        <end position="423"/>
    </location>
</feature>
<dbReference type="AlphaFoldDB" id="A0A8B7QQU2"/>
<reference evidence="5" key="1">
    <citation type="submission" date="2025-08" db="UniProtKB">
        <authorList>
            <consortium name="RefSeq"/>
        </authorList>
    </citation>
    <scope>IDENTIFICATION</scope>
    <source>
        <tissue evidence="5">Muscle</tissue>
    </source>
</reference>
<dbReference type="Proteomes" id="UP000694851">
    <property type="component" value="Unplaced"/>
</dbReference>
<evidence type="ECO:0000313" key="5">
    <source>
        <dbReference type="RefSeq" id="XP_019491001.1"/>
    </source>
</evidence>
<dbReference type="GeneID" id="109379111"/>
<feature type="domain" description="Golgi associated RAB2 interactor protein-like Rab2B-binding" evidence="3">
    <location>
        <begin position="116"/>
        <end position="183"/>
    </location>
</feature>
<dbReference type="GO" id="GO:0005634">
    <property type="term" value="C:nucleus"/>
    <property type="evidence" value="ECO:0007669"/>
    <property type="project" value="TreeGrafter"/>
</dbReference>
<accession>A0A8B7QQU2</accession>
<evidence type="ECO:0000256" key="2">
    <source>
        <dbReference type="SAM" id="MobiDB-lite"/>
    </source>
</evidence>
<keyword evidence="4" id="KW-1185">Reference proteome</keyword>
<dbReference type="RefSeq" id="XP_019491001.1">
    <property type="nucleotide sequence ID" value="XM_019635456.1"/>
</dbReference>
<feature type="compositionally biased region" description="Low complexity" evidence="2">
    <location>
        <begin position="338"/>
        <end position="348"/>
    </location>
</feature>
<dbReference type="Pfam" id="PF12480">
    <property type="entry name" value="GARIL_Rab2_bd"/>
    <property type="match status" value="1"/>
</dbReference>
<dbReference type="PANTHER" id="PTHR22574">
    <property type="match status" value="1"/>
</dbReference>
<gene>
    <name evidence="5" type="primary">FAM71A</name>
</gene>
<sequence length="580" mass="62215">MNNSVSLLPYYTSQSSSGVSMFNTTMGKLQRQLYKGEYDIFKYAPIFESDFIQITRKGEVMDVHNRAGAVTVGIASTSPILPLPDVMLLARPAAGGEKRAGRGQVTKRKRRKAAKTLELTRLLPLKFVRISIHDHEKQQLRLRFATGRSCYLQLCPPLDEQEDLFAYWENVIYLLRPPLEVNSGTYATPAEDMTSMPVFEEEDGSCPSAADFQGEEGQDQVSIRSLYVISEVAGATSAAFAGGERTLYDSPKPTAIPDAATPHTKPTELDKVSAAGVAAGALSVATAECAAPEQLSVAIAGAATKGPRGSKTSIAIAGAANMSLKSTKMALAGAANKSSGCPSSTSLSPEASMVAATAKAEPTSKTVGEIADGAAAGPHISTLPREGRVSEQARRRQRVSPARAEARKSRRDMRERREKERTLRSSHQRRTTGSQHKAEGDKIVPNPPGRSLARQGDDKMEKGHSSPGGGRRVTTHKGISHAPITKESRASHKLGRSSTTSSCSTPKKLNRISSFLRNIKANLTTTKPVAPPHNKDVDILTETMEKTSTEAIVEIAPSGQGLQMVDSVTSETMETVTFEA</sequence>
<dbReference type="PANTHER" id="PTHR22574:SF15">
    <property type="entry name" value="GOLGI-ASSOCIATED RAB2 INTERACTOR PROTEIN 4"/>
    <property type="match status" value="1"/>
</dbReference>
<organism evidence="4 5">
    <name type="scientific">Hipposideros armiger</name>
    <name type="common">Great Himalayan leaf-nosed bat</name>
    <dbReference type="NCBI Taxonomy" id="186990"/>
    <lineage>
        <taxon>Eukaryota</taxon>
        <taxon>Metazoa</taxon>
        <taxon>Chordata</taxon>
        <taxon>Craniata</taxon>
        <taxon>Vertebrata</taxon>
        <taxon>Euteleostomi</taxon>
        <taxon>Mammalia</taxon>
        <taxon>Eutheria</taxon>
        <taxon>Laurasiatheria</taxon>
        <taxon>Chiroptera</taxon>
        <taxon>Yinpterochiroptera</taxon>
        <taxon>Rhinolophoidea</taxon>
        <taxon>Hipposideridae</taxon>
        <taxon>Hipposideros</taxon>
    </lineage>
</organism>
<evidence type="ECO:0000256" key="1">
    <source>
        <dbReference type="ARBA" id="ARBA00038379"/>
    </source>
</evidence>
<evidence type="ECO:0000313" key="4">
    <source>
        <dbReference type="Proteomes" id="UP000694851"/>
    </source>
</evidence>
<evidence type="ECO:0000259" key="3">
    <source>
        <dbReference type="Pfam" id="PF12480"/>
    </source>
</evidence>
<proteinExistence type="inferred from homology"/>
<feature type="compositionally biased region" description="Basic and acidic residues" evidence="2">
    <location>
        <begin position="385"/>
        <end position="394"/>
    </location>
</feature>
<dbReference type="KEGG" id="hai:109379111"/>